<gene>
    <name evidence="1" type="ordered locus">Igag_0016</name>
</gene>
<dbReference type="Gene3D" id="2.40.10.230">
    <property type="entry name" value="Probable tRNA pseudouridine synthase domain"/>
    <property type="match status" value="1"/>
</dbReference>
<dbReference type="GO" id="GO:0042254">
    <property type="term" value="P:ribosome biogenesis"/>
    <property type="evidence" value="ECO:0007669"/>
    <property type="project" value="InterPro"/>
</dbReference>
<dbReference type="STRING" id="583356.Igag_0016"/>
<organism evidence="1 2">
    <name type="scientific">Ignisphaera aggregans (strain DSM 17230 / JCM 13409 / AQ1.S1)</name>
    <dbReference type="NCBI Taxonomy" id="583356"/>
    <lineage>
        <taxon>Archaea</taxon>
        <taxon>Thermoproteota</taxon>
        <taxon>Thermoprotei</taxon>
        <taxon>Desulfurococcales</taxon>
        <taxon>Desulfurococcaceae</taxon>
        <taxon>Ignisphaera</taxon>
    </lineage>
</organism>
<dbReference type="BioCyc" id="IAGG583356:GHAH-17-MONOMER"/>
<protein>
    <submittedName>
        <fullName evidence="1">RNA binding protein, Gar1-type</fullName>
    </submittedName>
</protein>
<dbReference type="SUPFAM" id="SSF50447">
    <property type="entry name" value="Translation proteins"/>
    <property type="match status" value="1"/>
</dbReference>
<dbReference type="AlphaFoldDB" id="E0SP51"/>
<dbReference type="KEGG" id="iag:Igag_0016"/>
<dbReference type="Pfam" id="PF04410">
    <property type="entry name" value="Gar1"/>
    <property type="match status" value="1"/>
</dbReference>
<evidence type="ECO:0000313" key="1">
    <source>
        <dbReference type="EMBL" id="ADM26869.1"/>
    </source>
</evidence>
<dbReference type="HOGENOM" id="CLU_165884_0_0_2"/>
<sequence>MGPITNITKSGLIITRIEDYKNIPRIGSFVFDANGEKIGVLIDIIGPINNPYAVIRVERRAILPSLKPSMVLFYKYKKEKKVKTPR</sequence>
<evidence type="ECO:0000313" key="2">
    <source>
        <dbReference type="Proteomes" id="UP000001304"/>
    </source>
</evidence>
<dbReference type="InterPro" id="IPR009000">
    <property type="entry name" value="Transl_B-barrel_sf"/>
</dbReference>
<keyword evidence="2" id="KW-1185">Reference proteome</keyword>
<dbReference type="EMBL" id="CP002098">
    <property type="protein sequence ID" value="ADM26869.1"/>
    <property type="molecule type" value="Genomic_DNA"/>
</dbReference>
<dbReference type="Proteomes" id="UP000001304">
    <property type="component" value="Chromosome"/>
</dbReference>
<reference evidence="1 2" key="1">
    <citation type="journal article" date="2010" name="Stand. Genomic Sci.">
        <title>Complete genome sequence of Ignisphaera aggregans type strain (AQ1.S1).</title>
        <authorList>
            <person name="Goker M."/>
            <person name="Held B."/>
            <person name="Lapidus A."/>
            <person name="Nolan M."/>
            <person name="Spring S."/>
            <person name="Yasawong M."/>
            <person name="Lucas S."/>
            <person name="Glavina Del Rio T."/>
            <person name="Tice H."/>
            <person name="Cheng J.F."/>
            <person name="Goodwin L."/>
            <person name="Tapia R."/>
            <person name="Pitluck S."/>
            <person name="Liolios K."/>
            <person name="Ivanova N."/>
            <person name="Mavromatis K."/>
            <person name="Mikhailova N."/>
            <person name="Pati A."/>
            <person name="Chen A."/>
            <person name="Palaniappan K."/>
            <person name="Brambilla E."/>
            <person name="Land M."/>
            <person name="Hauser L."/>
            <person name="Chang Y.J."/>
            <person name="Jeffries C.D."/>
            <person name="Brettin T."/>
            <person name="Detter J.C."/>
            <person name="Han C."/>
            <person name="Rohde M."/>
            <person name="Sikorski J."/>
            <person name="Woyke T."/>
            <person name="Bristow J."/>
            <person name="Eisen J.A."/>
            <person name="Markowitz V."/>
            <person name="Hugenholtz P."/>
            <person name="Kyrpides N.C."/>
            <person name="Klenk H.P."/>
        </authorList>
    </citation>
    <scope>NUCLEOTIDE SEQUENCE [LARGE SCALE GENOMIC DNA]</scope>
    <source>
        <strain evidence="2">DSM 17230 / JCM 13409 / AQ1.S1</strain>
    </source>
</reference>
<name>E0SP51_IGNAA</name>
<dbReference type="InterPro" id="IPR007504">
    <property type="entry name" value="H/ACA_rnp_Gar1/Naf1"/>
</dbReference>
<accession>E0SP51</accession>
<proteinExistence type="predicted"/>
<dbReference type="GO" id="GO:0001522">
    <property type="term" value="P:pseudouridine synthesis"/>
    <property type="evidence" value="ECO:0007669"/>
    <property type="project" value="InterPro"/>
</dbReference>
<dbReference type="InterPro" id="IPR038664">
    <property type="entry name" value="Gar1/Naf1_Cbf5-bd_sf"/>
</dbReference>